<comment type="caution">
    <text evidence="4">The sequence shown here is derived from an EMBL/GenBank/DDBJ whole genome shotgun (WGS) entry which is preliminary data.</text>
</comment>
<dbReference type="GO" id="GO:0031412">
    <property type="term" value="P:gas vesicle organization"/>
    <property type="evidence" value="ECO:0007669"/>
    <property type="project" value="InterPro"/>
</dbReference>
<dbReference type="Pfam" id="PF06386">
    <property type="entry name" value="GvpL_GvpF"/>
    <property type="match status" value="1"/>
</dbReference>
<proteinExistence type="inferred from homology"/>
<dbReference type="InterPro" id="IPR009430">
    <property type="entry name" value="GvpL/GvpF"/>
</dbReference>
<comment type="subcellular location">
    <subcellularLocation>
        <location evidence="2">Gas vesicle</location>
    </subcellularLocation>
</comment>
<evidence type="ECO:0000313" key="4">
    <source>
        <dbReference type="EMBL" id="RTY36307.1"/>
    </source>
</evidence>
<comment type="similarity">
    <text evidence="3">Belongs to the gas vesicle GvpF/GvpL family.</text>
</comment>
<sequence>MAHEAAEQDGLYIYGIINNSGALDFGPIGIGGREERVYAVIHNDIAAVVSRTVVKEFEPRRANMIAHQKVLEAVMVSHAVLPVRFSTVSPGHDDMKVEKILEEDYLRLKKLLVKMEGKKEMGLKVMANEEKVYESIITGYDNIRSLRDKLINLPPEKTHYQRVKIGELVAAALEKEVGTYKDAVLDALSPIAEEVKVNDSYGSMMVLNAAFLIRTAREEEFDRAVNALDDRYHDMMTFKYVGTLPPYNFVNISINIKGR</sequence>
<dbReference type="EMBL" id="RXYK01000013">
    <property type="protein sequence ID" value="RTY36307.1"/>
    <property type="molecule type" value="Genomic_DNA"/>
</dbReference>
<dbReference type="PANTHER" id="PTHR36852:SF1">
    <property type="entry name" value="PROTEIN GVPL 2"/>
    <property type="match status" value="1"/>
</dbReference>
<evidence type="ECO:0000256" key="2">
    <source>
        <dbReference type="ARBA" id="ARBA00035108"/>
    </source>
</evidence>
<dbReference type="RefSeq" id="WP_126341360.1">
    <property type="nucleotide sequence ID" value="NZ_CP041698.1"/>
</dbReference>
<evidence type="ECO:0000256" key="1">
    <source>
        <dbReference type="ARBA" id="ARBA00022987"/>
    </source>
</evidence>
<protein>
    <submittedName>
        <fullName evidence="4">GvpL/GvpF family gas vesicle protein</fullName>
    </submittedName>
</protein>
<evidence type="ECO:0000313" key="5">
    <source>
        <dbReference type="Proteomes" id="UP000279908"/>
    </source>
</evidence>
<dbReference type="GO" id="GO:0031411">
    <property type="term" value="C:gas vesicle"/>
    <property type="evidence" value="ECO:0007669"/>
    <property type="project" value="UniProtKB-SubCell"/>
</dbReference>
<dbReference type="PANTHER" id="PTHR36852">
    <property type="entry name" value="PROTEIN GVPL 2"/>
    <property type="match status" value="1"/>
</dbReference>
<evidence type="ECO:0000256" key="3">
    <source>
        <dbReference type="ARBA" id="ARBA00035643"/>
    </source>
</evidence>
<accession>A0A3S0MPR9</accession>
<organism evidence="4 5">
    <name type="scientific">Chlorobium phaeovibrioides</name>
    <dbReference type="NCBI Taxonomy" id="1094"/>
    <lineage>
        <taxon>Bacteria</taxon>
        <taxon>Pseudomonadati</taxon>
        <taxon>Chlorobiota</taxon>
        <taxon>Chlorobiia</taxon>
        <taxon>Chlorobiales</taxon>
        <taxon>Chlorobiaceae</taxon>
        <taxon>Chlorobium/Pelodictyon group</taxon>
        <taxon>Chlorobium</taxon>
    </lineage>
</organism>
<gene>
    <name evidence="4" type="ORF">EKD02_07905</name>
</gene>
<keyword evidence="1" id="KW-0304">Gas vesicle</keyword>
<dbReference type="AlphaFoldDB" id="A0A3S0MPR9"/>
<dbReference type="Proteomes" id="UP000279908">
    <property type="component" value="Unassembled WGS sequence"/>
</dbReference>
<name>A0A3S0MPR9_CHLPH</name>
<reference evidence="4 5" key="1">
    <citation type="submission" date="2018-12" db="EMBL/GenBank/DDBJ databases">
        <authorList>
            <person name="Lunina O.N."/>
            <person name="Grouzdev D.S."/>
            <person name="Gorlenko V.M."/>
            <person name="Savvichev A.S."/>
        </authorList>
    </citation>
    <scope>NUCLEOTIDE SEQUENCE [LARGE SCALE GENOMIC DNA]</scope>
    <source>
        <strain evidence="4 5">BrKhr-17</strain>
    </source>
</reference>